<gene>
    <name evidence="11" type="ORF">BaRGS_00005474</name>
</gene>
<dbReference type="GO" id="GO:1990904">
    <property type="term" value="C:ribonucleoprotein complex"/>
    <property type="evidence" value="ECO:0007669"/>
    <property type="project" value="UniProtKB-KW"/>
</dbReference>
<dbReference type="InterPro" id="IPR052137">
    <property type="entry name" value="uS15_ribosomal"/>
</dbReference>
<dbReference type="PANTHER" id="PTHR46685:SF1">
    <property type="entry name" value="SMALL RIBOSOMAL SUBUNIT PROTEIN US15M"/>
    <property type="match status" value="1"/>
</dbReference>
<evidence type="ECO:0000313" key="11">
    <source>
        <dbReference type="EMBL" id="KAK7503209.1"/>
    </source>
</evidence>
<organism evidence="11 12">
    <name type="scientific">Batillaria attramentaria</name>
    <dbReference type="NCBI Taxonomy" id="370345"/>
    <lineage>
        <taxon>Eukaryota</taxon>
        <taxon>Metazoa</taxon>
        <taxon>Spiralia</taxon>
        <taxon>Lophotrochozoa</taxon>
        <taxon>Mollusca</taxon>
        <taxon>Gastropoda</taxon>
        <taxon>Caenogastropoda</taxon>
        <taxon>Sorbeoconcha</taxon>
        <taxon>Cerithioidea</taxon>
        <taxon>Batillariidae</taxon>
        <taxon>Batillaria</taxon>
    </lineage>
</organism>
<keyword evidence="5" id="KW-0496">Mitochondrion</keyword>
<evidence type="ECO:0000256" key="5">
    <source>
        <dbReference type="ARBA" id="ARBA00023128"/>
    </source>
</evidence>
<evidence type="ECO:0000313" key="12">
    <source>
        <dbReference type="Proteomes" id="UP001519460"/>
    </source>
</evidence>
<dbReference type="Gene3D" id="1.10.287.10">
    <property type="entry name" value="S15/NS1, RNA-binding"/>
    <property type="match status" value="1"/>
</dbReference>
<reference evidence="11 12" key="1">
    <citation type="journal article" date="2023" name="Sci. Data">
        <title>Genome assembly of the Korean intertidal mud-creeper Batillaria attramentaria.</title>
        <authorList>
            <person name="Patra A.K."/>
            <person name="Ho P.T."/>
            <person name="Jun S."/>
            <person name="Lee S.J."/>
            <person name="Kim Y."/>
            <person name="Won Y.J."/>
        </authorList>
    </citation>
    <scope>NUCLEOTIDE SEQUENCE [LARGE SCALE GENOMIC DNA]</scope>
    <source>
        <strain evidence="11">Wonlab-2016</strain>
    </source>
</reference>
<sequence length="267" mass="31853">MCFCSEQGDDPFVKKCVSTKGAGGPQRVNVSAPSDLTTQSPLNPAELHKDYKELTELQEASDVVQKLCSIDFATGLDKRRHRKEEMRERILKLFGPGAEREMHVAMLTVEIRNLIPHVITVRKDKKSKSVLVEKIQMRKKILKFLRREDYQRFLWLLRELRIRYVLPPDYYKHESKRFKRKQEVFKAADELRKKKIAELREQLESEREEFMQYKAETLKQIEDDMAKYNLDKEQFAAKLRRKREGKTYPHIYTWEERQQMAQELAMK</sequence>
<dbReference type="PANTHER" id="PTHR46685">
    <property type="entry name" value="28S RIBOSOMAL PROTEIN S15, MITOCHONDRIAL"/>
    <property type="match status" value="1"/>
</dbReference>
<evidence type="ECO:0000256" key="2">
    <source>
        <dbReference type="ARBA" id="ARBA00008434"/>
    </source>
</evidence>
<dbReference type="GO" id="GO:0005840">
    <property type="term" value="C:ribosome"/>
    <property type="evidence" value="ECO:0007669"/>
    <property type="project" value="UniProtKB-KW"/>
</dbReference>
<dbReference type="InterPro" id="IPR009068">
    <property type="entry name" value="uS15_NS1_RNA-bd_sf"/>
</dbReference>
<proteinExistence type="inferred from homology"/>
<dbReference type="Pfam" id="PF00312">
    <property type="entry name" value="Ribosomal_S15"/>
    <property type="match status" value="1"/>
</dbReference>
<keyword evidence="4 9" id="KW-0689">Ribosomal protein</keyword>
<dbReference type="SUPFAM" id="SSF47060">
    <property type="entry name" value="S15/NS1 RNA-binding domain"/>
    <property type="match status" value="1"/>
</dbReference>
<keyword evidence="3" id="KW-0809">Transit peptide</keyword>
<evidence type="ECO:0000256" key="6">
    <source>
        <dbReference type="ARBA" id="ARBA00023274"/>
    </source>
</evidence>
<dbReference type="InterPro" id="IPR000589">
    <property type="entry name" value="Ribosomal_uS15"/>
</dbReference>
<evidence type="ECO:0000256" key="8">
    <source>
        <dbReference type="ARBA" id="ARBA00035528"/>
    </source>
</evidence>
<dbReference type="AlphaFoldDB" id="A0ABD0LUD2"/>
<evidence type="ECO:0000256" key="7">
    <source>
        <dbReference type="ARBA" id="ARBA00035249"/>
    </source>
</evidence>
<dbReference type="PROSITE" id="PS00362">
    <property type="entry name" value="RIBOSOMAL_S15"/>
    <property type="match status" value="1"/>
</dbReference>
<dbReference type="Proteomes" id="UP001519460">
    <property type="component" value="Unassembled WGS sequence"/>
</dbReference>
<feature type="coiled-coil region" evidence="10">
    <location>
        <begin position="189"/>
        <end position="238"/>
    </location>
</feature>
<name>A0ABD0LUD2_9CAEN</name>
<comment type="subcellular location">
    <subcellularLocation>
        <location evidence="1">Mitochondrion</location>
    </subcellularLocation>
</comment>
<dbReference type="EMBL" id="JACVVK020000021">
    <property type="protein sequence ID" value="KAK7503209.1"/>
    <property type="molecule type" value="Genomic_DNA"/>
</dbReference>
<comment type="similarity">
    <text evidence="2 9">Belongs to the universal ribosomal protein uS15 family.</text>
</comment>
<keyword evidence="12" id="KW-1185">Reference proteome</keyword>
<protein>
    <recommendedName>
        <fullName evidence="7">Small ribosomal subunit protein uS15m</fullName>
    </recommendedName>
    <alternativeName>
        <fullName evidence="8">28S ribosomal protein S15, mitochondrial</fullName>
    </alternativeName>
</protein>
<dbReference type="SMART" id="SM01387">
    <property type="entry name" value="Ribosomal_S15"/>
    <property type="match status" value="1"/>
</dbReference>
<evidence type="ECO:0000256" key="1">
    <source>
        <dbReference type="ARBA" id="ARBA00004173"/>
    </source>
</evidence>
<keyword evidence="6 9" id="KW-0687">Ribonucleoprotein</keyword>
<comment type="caution">
    <text evidence="11">The sequence shown here is derived from an EMBL/GenBank/DDBJ whole genome shotgun (WGS) entry which is preliminary data.</text>
</comment>
<evidence type="ECO:0000256" key="9">
    <source>
        <dbReference type="RuleBase" id="RU003919"/>
    </source>
</evidence>
<dbReference type="GO" id="GO:0005739">
    <property type="term" value="C:mitochondrion"/>
    <property type="evidence" value="ECO:0007669"/>
    <property type="project" value="UniProtKB-SubCell"/>
</dbReference>
<evidence type="ECO:0000256" key="3">
    <source>
        <dbReference type="ARBA" id="ARBA00022946"/>
    </source>
</evidence>
<accession>A0ABD0LUD2</accession>
<evidence type="ECO:0000256" key="4">
    <source>
        <dbReference type="ARBA" id="ARBA00022980"/>
    </source>
</evidence>
<keyword evidence="10" id="KW-0175">Coiled coil</keyword>
<evidence type="ECO:0000256" key="10">
    <source>
        <dbReference type="SAM" id="Coils"/>
    </source>
</evidence>